<dbReference type="GO" id="GO:0005042">
    <property type="term" value="F:netrin receptor activity"/>
    <property type="evidence" value="ECO:0007669"/>
    <property type="project" value="InterPro"/>
</dbReference>
<dbReference type="AlphaFoldDB" id="A0A8X6K6Y2"/>
<evidence type="ECO:0000256" key="1">
    <source>
        <dbReference type="SAM" id="MobiDB-lite"/>
    </source>
</evidence>
<evidence type="ECO:0000259" key="2">
    <source>
        <dbReference type="PROSITE" id="PS51145"/>
    </source>
</evidence>
<dbReference type="Gene3D" id="2.60.220.30">
    <property type="match status" value="1"/>
</dbReference>
<evidence type="ECO:0000313" key="3">
    <source>
        <dbReference type="EMBL" id="GFS28206.1"/>
    </source>
</evidence>
<feature type="domain" description="ZU5" evidence="2">
    <location>
        <begin position="222"/>
        <end position="337"/>
    </location>
</feature>
<gene>
    <name evidence="3" type="primary">Unc5c</name>
    <name evidence="3" type="ORF">TNIN_184961</name>
</gene>
<organism evidence="3 4">
    <name type="scientific">Trichonephila inaurata madagascariensis</name>
    <dbReference type="NCBI Taxonomy" id="2747483"/>
    <lineage>
        <taxon>Eukaryota</taxon>
        <taxon>Metazoa</taxon>
        <taxon>Ecdysozoa</taxon>
        <taxon>Arthropoda</taxon>
        <taxon>Chelicerata</taxon>
        <taxon>Arachnida</taxon>
        <taxon>Araneae</taxon>
        <taxon>Araneomorphae</taxon>
        <taxon>Entelegynae</taxon>
        <taxon>Araneoidea</taxon>
        <taxon>Nephilidae</taxon>
        <taxon>Trichonephila</taxon>
        <taxon>Trichonephila inaurata</taxon>
    </lineage>
</organism>
<accession>A0A8X6K6Y2</accession>
<protein>
    <submittedName>
        <fullName evidence="3">Netrin receptor UNC5C</fullName>
    </submittedName>
</protein>
<dbReference type="OrthoDB" id="5973910at2759"/>
<dbReference type="InterPro" id="IPR037936">
    <property type="entry name" value="UNC5A-D"/>
</dbReference>
<keyword evidence="4" id="KW-1185">Reference proteome</keyword>
<dbReference type="Proteomes" id="UP000886998">
    <property type="component" value="Unassembled WGS sequence"/>
</dbReference>
<proteinExistence type="predicted"/>
<dbReference type="Pfam" id="PF00791">
    <property type="entry name" value="ZU5"/>
    <property type="match status" value="1"/>
</dbReference>
<feature type="compositionally biased region" description="Polar residues" evidence="1">
    <location>
        <begin position="159"/>
        <end position="172"/>
    </location>
</feature>
<dbReference type="EMBL" id="BMAV01023876">
    <property type="protein sequence ID" value="GFS28206.1"/>
    <property type="molecule type" value="Genomic_DNA"/>
</dbReference>
<feature type="compositionally biased region" description="Low complexity" evidence="1">
    <location>
        <begin position="174"/>
        <end position="198"/>
    </location>
</feature>
<comment type="caution">
    <text evidence="3">The sequence shown here is derived from an EMBL/GenBank/DDBJ whole genome shotgun (WGS) entry which is preliminary data.</text>
</comment>
<dbReference type="SMART" id="SM00218">
    <property type="entry name" value="ZU5"/>
    <property type="match status" value="1"/>
</dbReference>
<reference evidence="3" key="1">
    <citation type="submission" date="2020-08" db="EMBL/GenBank/DDBJ databases">
        <title>Multicomponent nature underlies the extraordinary mechanical properties of spider dragline silk.</title>
        <authorList>
            <person name="Kono N."/>
            <person name="Nakamura H."/>
            <person name="Mori M."/>
            <person name="Yoshida Y."/>
            <person name="Ohtoshi R."/>
            <person name="Malay A.D."/>
            <person name="Moran D.A.P."/>
            <person name="Tomita M."/>
            <person name="Numata K."/>
            <person name="Arakawa K."/>
        </authorList>
    </citation>
    <scope>NUCLEOTIDE SEQUENCE</scope>
</reference>
<dbReference type="InterPro" id="IPR000906">
    <property type="entry name" value="ZU5_dom"/>
</dbReference>
<feature type="compositionally biased region" description="Polar residues" evidence="1">
    <location>
        <begin position="199"/>
        <end position="211"/>
    </location>
</feature>
<dbReference type="PANTHER" id="PTHR12582">
    <property type="entry name" value="NETRIN RECEPTOR UNC5"/>
    <property type="match status" value="1"/>
</dbReference>
<sequence length="472" mass="51900">MKLTYPTLSSTNYDVETVYQLLFPISKSQLVQPKRNSIRQWNTFGIYPLTLMSQEGGYSIFSHPREVTRFENVEDMSFLVEQDNPIQFPSTSHQGEIHWGKLSSEHRVIPVQPDLTQTALGNGVQINGGFGEKLVTPLLSHHFPVPPSPAQSRAPLLDQQHQQRSLTPSSTGKPPHSGSCPSVVSSSASTVSHPSTLSDTETPSGRHSVTSAALPPNLDIECIAWGTVTKSGGRISIPGSGITLTIPPGAIKKGANVEVYIAVLREDKDRPRLSDKETILSPVVLCGPFGVMLKKSAIITFQHSALLNSQNWKISIQASESGTEEENPEWKSVVTWVTKRSTLPYTASWMDVNATWSRTICAGMPWSEKQMRVEDGPSNPWPWQLSPPLYIQPSIITSECIALKTQGSTSGCDASGTEIRWKTPRPSEIYVFPGRRGQSLPLLGRCSARMEMQTRSQLPGDTFPTCVEWAPK</sequence>
<dbReference type="PROSITE" id="PS51145">
    <property type="entry name" value="ZU5"/>
    <property type="match status" value="1"/>
</dbReference>
<dbReference type="GO" id="GO:0016020">
    <property type="term" value="C:membrane"/>
    <property type="evidence" value="ECO:0007669"/>
    <property type="project" value="InterPro"/>
</dbReference>
<evidence type="ECO:0000313" key="4">
    <source>
        <dbReference type="Proteomes" id="UP000886998"/>
    </source>
</evidence>
<dbReference type="GO" id="GO:0008045">
    <property type="term" value="P:motor neuron axon guidance"/>
    <property type="evidence" value="ECO:0007669"/>
    <property type="project" value="TreeGrafter"/>
</dbReference>
<dbReference type="PANTHER" id="PTHR12582:SF47">
    <property type="entry name" value="NETRIN RECEPTOR UNC-5"/>
    <property type="match status" value="1"/>
</dbReference>
<feature type="region of interest" description="Disordered" evidence="1">
    <location>
        <begin position="141"/>
        <end position="212"/>
    </location>
</feature>
<name>A0A8X6K6Y2_9ARAC</name>
<keyword evidence="3" id="KW-0675">Receptor</keyword>